<evidence type="ECO:0000256" key="5">
    <source>
        <dbReference type="SAM" id="MobiDB-lite"/>
    </source>
</evidence>
<evidence type="ECO:0000313" key="7">
    <source>
        <dbReference type="EMBL" id="PWW79226.1"/>
    </source>
</evidence>
<dbReference type="SUPFAM" id="SSF90229">
    <property type="entry name" value="CCCH zinc finger"/>
    <property type="match status" value="1"/>
</dbReference>
<dbReference type="OrthoDB" id="273070at2759"/>
<evidence type="ECO:0000313" key="8">
    <source>
        <dbReference type="Proteomes" id="UP000246991"/>
    </source>
</evidence>
<dbReference type="PROSITE" id="PS50103">
    <property type="entry name" value="ZF_C3H1"/>
    <property type="match status" value="1"/>
</dbReference>
<dbReference type="Proteomes" id="UP000246991">
    <property type="component" value="Unassembled WGS sequence"/>
</dbReference>
<comment type="caution">
    <text evidence="7">The sequence shown here is derived from an EMBL/GenBank/DDBJ whole genome shotgun (WGS) entry which is preliminary data.</text>
</comment>
<feature type="compositionally biased region" description="Low complexity" evidence="5">
    <location>
        <begin position="119"/>
        <end position="130"/>
    </location>
</feature>
<keyword evidence="8" id="KW-1185">Reference proteome</keyword>
<keyword evidence="2 4" id="KW-0863">Zinc-finger</keyword>
<feature type="region of interest" description="Disordered" evidence="5">
    <location>
        <begin position="35"/>
        <end position="155"/>
    </location>
</feature>
<dbReference type="Gene3D" id="3.30.1370.210">
    <property type="match status" value="1"/>
</dbReference>
<dbReference type="Pfam" id="PF10453">
    <property type="entry name" value="NUFIP1"/>
    <property type="match status" value="1"/>
</dbReference>
<dbReference type="AlphaFoldDB" id="A0A317T1E6"/>
<proteinExistence type="predicted"/>
<accession>A0A317T1E6</accession>
<dbReference type="InterPro" id="IPR019496">
    <property type="entry name" value="NUFIP1_cons_dom"/>
</dbReference>
<dbReference type="InterPro" id="IPR036855">
    <property type="entry name" value="Znf_CCCH_sf"/>
</dbReference>
<evidence type="ECO:0000256" key="3">
    <source>
        <dbReference type="ARBA" id="ARBA00022833"/>
    </source>
</evidence>
<sequence length="234" mass="26376">MDEETWLRLNGGKLLGTNLKPPETPEEIEEWVRERKRRFPTKERVAAKVKGEEEKKRKLTEVSGASAESVRVHTPTMPRQALTTAQHPTQKKPKRTEQDPDNNHPSDSSPDSDSDSDSDTNSQSSSPEELSTSKKQHSPSLATSSLLRKKSTKQAAPCHIFKTTGKCKFGKGCWYRHVPPESKRKQGKEKKGVKSLYQRLLDQDREKENEIVVSAVRYLFERGVLNVPETGGGK</sequence>
<dbReference type="EMBL" id="PYWC01000009">
    <property type="protein sequence ID" value="PWW79226.1"/>
    <property type="molecule type" value="Genomic_DNA"/>
</dbReference>
<evidence type="ECO:0000259" key="6">
    <source>
        <dbReference type="PROSITE" id="PS50103"/>
    </source>
</evidence>
<dbReference type="GO" id="GO:0008270">
    <property type="term" value="F:zinc ion binding"/>
    <property type="evidence" value="ECO:0007669"/>
    <property type="project" value="UniProtKB-KW"/>
</dbReference>
<feature type="domain" description="C3H1-type" evidence="6">
    <location>
        <begin position="152"/>
        <end position="180"/>
    </location>
</feature>
<evidence type="ECO:0000256" key="4">
    <source>
        <dbReference type="PROSITE-ProRule" id="PRU00723"/>
    </source>
</evidence>
<feature type="compositionally biased region" description="Basic and acidic residues" evidence="5">
    <location>
        <begin position="95"/>
        <end position="104"/>
    </location>
</feature>
<feature type="compositionally biased region" description="Basic and acidic residues" evidence="5">
    <location>
        <begin position="40"/>
        <end position="60"/>
    </location>
</feature>
<name>A0A317T1E6_9PEZI</name>
<evidence type="ECO:0000256" key="1">
    <source>
        <dbReference type="ARBA" id="ARBA00022723"/>
    </source>
</evidence>
<keyword evidence="1 4" id="KW-0479">Metal-binding</keyword>
<keyword evidence="3 4" id="KW-0862">Zinc</keyword>
<organism evidence="7 8">
    <name type="scientific">Tuber magnatum</name>
    <name type="common">white Piedmont truffle</name>
    <dbReference type="NCBI Taxonomy" id="42249"/>
    <lineage>
        <taxon>Eukaryota</taxon>
        <taxon>Fungi</taxon>
        <taxon>Dikarya</taxon>
        <taxon>Ascomycota</taxon>
        <taxon>Pezizomycotina</taxon>
        <taxon>Pezizomycetes</taxon>
        <taxon>Pezizales</taxon>
        <taxon>Tuberaceae</taxon>
        <taxon>Tuber</taxon>
    </lineage>
</organism>
<dbReference type="InterPro" id="IPR000571">
    <property type="entry name" value="Znf_CCCH"/>
</dbReference>
<dbReference type="STRING" id="42249.A0A317T1E6"/>
<protein>
    <recommendedName>
        <fullName evidence="6">C3H1-type domain-containing protein</fullName>
    </recommendedName>
</protein>
<feature type="zinc finger region" description="C3H1-type" evidence="4">
    <location>
        <begin position="152"/>
        <end position="180"/>
    </location>
</feature>
<gene>
    <name evidence="7" type="ORF">C7212DRAFT_355294</name>
</gene>
<reference evidence="7 8" key="1">
    <citation type="submission" date="2018-03" db="EMBL/GenBank/DDBJ databases">
        <title>Genomes of Pezizomycetes fungi and the evolution of truffles.</title>
        <authorList>
            <person name="Murat C."/>
            <person name="Payen T."/>
            <person name="Noel B."/>
            <person name="Kuo A."/>
            <person name="Martin F.M."/>
        </authorList>
    </citation>
    <scope>NUCLEOTIDE SEQUENCE [LARGE SCALE GENOMIC DNA]</scope>
    <source>
        <strain evidence="7">091103-1</strain>
    </source>
</reference>
<evidence type="ECO:0000256" key="2">
    <source>
        <dbReference type="ARBA" id="ARBA00022771"/>
    </source>
</evidence>